<keyword evidence="7 16" id="KW-1133">Transmembrane helix</keyword>
<evidence type="ECO:0000256" key="1">
    <source>
        <dbReference type="ARBA" id="ARBA00004651"/>
    </source>
</evidence>
<feature type="binding site" evidence="14">
    <location>
        <begin position="36"/>
        <end position="40"/>
    </location>
    <ligand>
        <name>GTP</name>
        <dbReference type="ChEBI" id="CHEBI:37565"/>
        <label>1</label>
    </ligand>
</feature>
<organism evidence="18 19">
    <name type="scientific">Solidesulfovibrio aerotolerans</name>
    <dbReference type="NCBI Taxonomy" id="295255"/>
    <lineage>
        <taxon>Bacteria</taxon>
        <taxon>Pseudomonadati</taxon>
        <taxon>Thermodesulfobacteriota</taxon>
        <taxon>Desulfovibrionia</taxon>
        <taxon>Desulfovibrionales</taxon>
        <taxon>Desulfovibrionaceae</taxon>
        <taxon>Solidesulfovibrio</taxon>
    </lineage>
</organism>
<feature type="transmembrane region" description="Helical" evidence="16">
    <location>
        <begin position="702"/>
        <end position="725"/>
    </location>
</feature>
<keyword evidence="4 16" id="KW-0410">Iron transport</keyword>
<reference evidence="18 19" key="1">
    <citation type="submission" date="2020-01" db="EMBL/GenBank/DDBJ databases">
        <title>Genome sequence of Desulfovibrio aerotolerans DSM 16695(T).</title>
        <authorList>
            <person name="Karnachuk O."/>
            <person name="Avakyan M."/>
            <person name="Mardanov A."/>
            <person name="Kadnikov V."/>
            <person name="Ravin N."/>
        </authorList>
    </citation>
    <scope>NUCLEOTIDE SEQUENCE [LARGE SCALE GENOMIC DNA]</scope>
    <source>
        <strain evidence="18 19">DSM 16695</strain>
    </source>
</reference>
<dbReference type="InterPro" id="IPR011642">
    <property type="entry name" value="Gate_dom"/>
</dbReference>
<dbReference type="CDD" id="cd01879">
    <property type="entry name" value="FeoB"/>
    <property type="match status" value="1"/>
</dbReference>
<dbReference type="AlphaFoldDB" id="A0A7C9MD92"/>
<evidence type="ECO:0000256" key="9">
    <source>
        <dbReference type="ARBA" id="ARBA00023065"/>
    </source>
</evidence>
<dbReference type="Gene3D" id="1.10.287.1770">
    <property type="match status" value="1"/>
</dbReference>
<evidence type="ECO:0000256" key="8">
    <source>
        <dbReference type="ARBA" id="ARBA00023004"/>
    </source>
</evidence>
<evidence type="ECO:0000256" key="6">
    <source>
        <dbReference type="ARBA" id="ARBA00022741"/>
    </source>
</evidence>
<gene>
    <name evidence="18" type="primary">feoB</name>
    <name evidence="18" type="ORF">GTA51_00665</name>
</gene>
<dbReference type="Gene3D" id="3.40.50.300">
    <property type="entry name" value="P-loop containing nucleotide triphosphate hydrolases"/>
    <property type="match status" value="1"/>
</dbReference>
<dbReference type="PANTHER" id="PTHR43185:SF1">
    <property type="entry name" value="FE(2+) TRANSPORTER FEOB"/>
    <property type="match status" value="1"/>
</dbReference>
<dbReference type="InterPro" id="IPR041069">
    <property type="entry name" value="FeoB_Cyto"/>
</dbReference>
<dbReference type="InterPro" id="IPR050860">
    <property type="entry name" value="FeoB_GTPase"/>
</dbReference>
<dbReference type="Pfam" id="PF07670">
    <property type="entry name" value="Gate"/>
    <property type="match status" value="2"/>
</dbReference>
<dbReference type="OrthoDB" id="9809127at2"/>
<dbReference type="NCBIfam" id="TIGR00437">
    <property type="entry name" value="feoB"/>
    <property type="match status" value="1"/>
</dbReference>
<dbReference type="InterPro" id="IPR011640">
    <property type="entry name" value="Fe2_transport_prot_B_C"/>
</dbReference>
<feature type="domain" description="FeoB-type G" evidence="17">
    <location>
        <begin position="4"/>
        <end position="166"/>
    </location>
</feature>
<evidence type="ECO:0000256" key="14">
    <source>
        <dbReference type="PIRSR" id="PIRSR603373-1"/>
    </source>
</evidence>
<dbReference type="GO" id="GO:0005886">
    <property type="term" value="C:plasma membrane"/>
    <property type="evidence" value="ECO:0007669"/>
    <property type="project" value="UniProtKB-SubCell"/>
</dbReference>
<feature type="transmembrane region" description="Helical" evidence="16">
    <location>
        <begin position="528"/>
        <end position="546"/>
    </location>
</feature>
<feature type="binding site" evidence="14">
    <location>
        <begin position="11"/>
        <end position="18"/>
    </location>
    <ligand>
        <name>GTP</name>
        <dbReference type="ChEBI" id="CHEBI:37565"/>
        <label>1</label>
    </ligand>
</feature>
<dbReference type="InterPro" id="IPR027417">
    <property type="entry name" value="P-loop_NTPase"/>
</dbReference>
<feature type="transmembrane region" description="Helical" evidence="16">
    <location>
        <begin position="396"/>
        <end position="422"/>
    </location>
</feature>
<evidence type="ECO:0000313" key="19">
    <source>
        <dbReference type="Proteomes" id="UP000482487"/>
    </source>
</evidence>
<accession>A0A7C9MD92</accession>
<feature type="binding site" evidence="15">
    <location>
        <position position="23"/>
    </location>
    <ligand>
        <name>Mg(2+)</name>
        <dbReference type="ChEBI" id="CHEBI:18420"/>
        <label>2</label>
    </ligand>
</feature>
<keyword evidence="9" id="KW-0406">Ion transport</keyword>
<comment type="similarity">
    <text evidence="16">Belongs to the TRAFAC class TrmE-Era-EngA-EngB-Septin-like GTPase superfamily. FeoB GTPase (TC 9.A.8) family.</text>
</comment>
<feature type="transmembrane region" description="Helical" evidence="16">
    <location>
        <begin position="669"/>
        <end position="695"/>
    </location>
</feature>
<evidence type="ECO:0000259" key="17">
    <source>
        <dbReference type="PROSITE" id="PS51711"/>
    </source>
</evidence>
<evidence type="ECO:0000256" key="13">
    <source>
        <dbReference type="NCBIfam" id="TIGR00437"/>
    </source>
</evidence>
<evidence type="ECO:0000256" key="16">
    <source>
        <dbReference type="RuleBase" id="RU362098"/>
    </source>
</evidence>
<dbReference type="GO" id="GO:0005525">
    <property type="term" value="F:GTP binding"/>
    <property type="evidence" value="ECO:0007669"/>
    <property type="project" value="UniProtKB-KW"/>
</dbReference>
<name>A0A7C9MD92_9BACT</name>
<comment type="function">
    <text evidence="16">Probable transporter of a GTP-driven Fe(2+) uptake system.</text>
</comment>
<dbReference type="Proteomes" id="UP000482487">
    <property type="component" value="Unassembled WGS sequence"/>
</dbReference>
<evidence type="ECO:0000256" key="5">
    <source>
        <dbReference type="ARBA" id="ARBA00022692"/>
    </source>
</evidence>
<evidence type="ECO:0000256" key="2">
    <source>
        <dbReference type="ARBA" id="ARBA00022448"/>
    </source>
</evidence>
<evidence type="ECO:0000256" key="15">
    <source>
        <dbReference type="PIRSR" id="PIRSR603373-2"/>
    </source>
</evidence>
<evidence type="ECO:0000256" key="3">
    <source>
        <dbReference type="ARBA" id="ARBA00022475"/>
    </source>
</evidence>
<keyword evidence="3" id="KW-1003">Cell membrane</keyword>
<keyword evidence="11 16" id="KW-0472">Membrane</keyword>
<keyword evidence="15" id="KW-0460">Magnesium</keyword>
<dbReference type="InterPro" id="IPR006073">
    <property type="entry name" value="GTP-bd"/>
</dbReference>
<dbReference type="GO" id="GO:0015093">
    <property type="term" value="F:ferrous iron transmembrane transporter activity"/>
    <property type="evidence" value="ECO:0007669"/>
    <property type="project" value="UniProtKB-UniRule"/>
</dbReference>
<evidence type="ECO:0000256" key="7">
    <source>
        <dbReference type="ARBA" id="ARBA00022989"/>
    </source>
</evidence>
<dbReference type="Pfam" id="PF07664">
    <property type="entry name" value="FeoB_C"/>
    <property type="match status" value="1"/>
</dbReference>
<dbReference type="PRINTS" id="PR00326">
    <property type="entry name" value="GTP1OBG"/>
</dbReference>
<feature type="binding site" evidence="14">
    <location>
        <begin position="117"/>
        <end position="120"/>
    </location>
    <ligand>
        <name>GTP</name>
        <dbReference type="ChEBI" id="CHEBI:37565"/>
        <label>1</label>
    </ligand>
</feature>
<keyword evidence="5 16" id="KW-0812">Transmembrane</keyword>
<comment type="subcellular location">
    <subcellularLocation>
        <location evidence="16">Cell inner membrane</location>
        <topology evidence="16">Multi-pass membrane protein</topology>
    </subcellularLocation>
    <subcellularLocation>
        <location evidence="1">Cell membrane</location>
        <topology evidence="1">Multi-pass membrane protein</topology>
    </subcellularLocation>
</comment>
<feature type="transmembrane region" description="Helical" evidence="16">
    <location>
        <begin position="434"/>
        <end position="460"/>
    </location>
</feature>
<evidence type="ECO:0000313" key="18">
    <source>
        <dbReference type="EMBL" id="MYL81650.1"/>
    </source>
</evidence>
<evidence type="ECO:0000256" key="10">
    <source>
        <dbReference type="ARBA" id="ARBA00023134"/>
    </source>
</evidence>
<keyword evidence="2 16" id="KW-0813">Transport</keyword>
<feature type="binding site" evidence="14">
    <location>
        <begin position="57"/>
        <end position="60"/>
    </location>
    <ligand>
        <name>GTP</name>
        <dbReference type="ChEBI" id="CHEBI:37565"/>
        <label>1</label>
    </ligand>
</feature>
<feature type="transmembrane region" description="Helical" evidence="16">
    <location>
        <begin position="347"/>
        <end position="376"/>
    </location>
</feature>
<dbReference type="EMBL" id="WVUD01000001">
    <property type="protein sequence ID" value="MYL81650.1"/>
    <property type="molecule type" value="Genomic_DNA"/>
</dbReference>
<dbReference type="InterPro" id="IPR003373">
    <property type="entry name" value="Fe2_transport_prot-B"/>
</dbReference>
<keyword evidence="19" id="KW-1185">Reference proteome</keyword>
<evidence type="ECO:0000256" key="4">
    <source>
        <dbReference type="ARBA" id="ARBA00022496"/>
    </source>
</evidence>
<evidence type="ECO:0000256" key="12">
    <source>
        <dbReference type="ARBA" id="ARBA00031200"/>
    </source>
</evidence>
<sequence>MASPIRVAVSGQPNCGKSTMFNAITGGSARVGNYPGITVDRLEGSYHAGGTDIRLVDLPGTYSLTSYSMEELVARNVILDEHPDVVINMIDATALERSLYLAVQFMEIGAPMVLGLNMMDEVRRNGVTLDVAKLGKLLGVPVVPCVARVGQGREALMAAVVETYKQTGGVWKPIRLSYGPELDPVIARMTEVIEEAGFLTDRRDPRWVAIKYLESDEQVMTEGRAAAATVADRLEAICREAEAHTRQHSAATPDAVIADWRYGFIQGVLRQGIVTGGDELRRTFSDSLDRIVTHKILGPVIMLSVLWLMFQVTFSLGAYPQGWVEAGFAWLAELGTATIPEGNLQSLVVSGIIGGVGAVMGFTPLICIMFAMLVFLEDLGYMARVAYMMDRVLRIFGLHGMSVMPLIMSGGIPGGCAVPGVMSARTLRSPKERLATILTAPFMVCGAKTTAYLMLVAAFFPENPTQAMFFVVLSAWGFVLIVSRLLRWTVVKGESTPFVMEIPPYRLPTFRGVVDHTLERVWQYVKKAGTVILAVSILMWAVMTYPKLPEDTVAGFEAQRQEVTAKVAADNPAASEAELAELTKEAAKGVDDDQNEAALLHSVGGRISQFVRPVTDLAGFPWQANVALLGAFAAKEVFVSTMATAYSMGEVDPEDPESLSQRLAADPAWSLPAILSVFAFMLLYTPCMVTVVAIAKETNWKWATFSVFGSMTFAFVVAVAIYQIAGLFA</sequence>
<feature type="transmembrane region" description="Helical" evidence="16">
    <location>
        <begin position="296"/>
        <end position="316"/>
    </location>
</feature>
<feature type="binding site" evidence="15">
    <location>
        <position position="22"/>
    </location>
    <ligand>
        <name>Mg(2+)</name>
        <dbReference type="ChEBI" id="CHEBI:18420"/>
        <label>1</label>
    </ligand>
</feature>
<keyword evidence="8 16" id="KW-0408">Iron</keyword>
<keyword evidence="15" id="KW-0479">Metal-binding</keyword>
<dbReference type="GO" id="GO:0046872">
    <property type="term" value="F:metal ion binding"/>
    <property type="evidence" value="ECO:0007669"/>
    <property type="project" value="UniProtKB-KW"/>
</dbReference>
<dbReference type="InterPro" id="IPR030389">
    <property type="entry name" value="G_FEOB_dom"/>
</dbReference>
<feature type="transmembrane region" description="Helical" evidence="16">
    <location>
        <begin position="466"/>
        <end position="486"/>
    </location>
</feature>
<feature type="binding site" evidence="15">
    <location>
        <position position="26"/>
    </location>
    <ligand>
        <name>Mg(2+)</name>
        <dbReference type="ChEBI" id="CHEBI:18420"/>
        <label>2</label>
    </ligand>
</feature>
<dbReference type="PANTHER" id="PTHR43185">
    <property type="entry name" value="FERROUS IRON TRANSPORT PROTEIN B"/>
    <property type="match status" value="1"/>
</dbReference>
<feature type="binding site" evidence="15">
    <location>
        <position position="25"/>
    </location>
    <ligand>
        <name>Mg(2+)</name>
        <dbReference type="ChEBI" id="CHEBI:18420"/>
        <label>2</label>
    </ligand>
</feature>
<dbReference type="Pfam" id="PF17910">
    <property type="entry name" value="FeoB_Cyto"/>
    <property type="match status" value="1"/>
</dbReference>
<protein>
    <recommendedName>
        <fullName evidence="12 13">Ferrous iron transport protein B</fullName>
    </recommendedName>
</protein>
<evidence type="ECO:0000256" key="11">
    <source>
        <dbReference type="ARBA" id="ARBA00023136"/>
    </source>
</evidence>
<dbReference type="RefSeq" id="WP_160957837.1">
    <property type="nucleotide sequence ID" value="NZ_WVUD01000001.1"/>
</dbReference>
<proteinExistence type="inferred from homology"/>
<keyword evidence="6 14" id="KW-0547">Nucleotide-binding</keyword>
<dbReference type="SUPFAM" id="SSF52540">
    <property type="entry name" value="P-loop containing nucleoside triphosphate hydrolases"/>
    <property type="match status" value="1"/>
</dbReference>
<keyword evidence="10 14" id="KW-0342">GTP-binding</keyword>
<dbReference type="Pfam" id="PF02421">
    <property type="entry name" value="FeoB_N"/>
    <property type="match status" value="1"/>
</dbReference>
<dbReference type="PROSITE" id="PS51711">
    <property type="entry name" value="G_FEOB"/>
    <property type="match status" value="1"/>
</dbReference>
<comment type="caution">
    <text evidence="18">The sequence shown here is derived from an EMBL/GenBank/DDBJ whole genome shotgun (WGS) entry which is preliminary data.</text>
</comment>